<feature type="region of interest" description="Disordered" evidence="1">
    <location>
        <begin position="41"/>
        <end position="107"/>
    </location>
</feature>
<feature type="signal peptide" evidence="2">
    <location>
        <begin position="1"/>
        <end position="18"/>
    </location>
</feature>
<dbReference type="Proteomes" id="UP000054845">
    <property type="component" value="Unassembled WGS sequence"/>
</dbReference>
<sequence>MSSSTIQALLILVLLAAARIDCRSVAPLAAQSSVALVRRTPTPNEKENLKHFLPAGSSSFSSQDSSTFKSDDSSKYSSEGSSSFKSDGSMSSSNSKGFASPRTPLKPNALKRKSSALAFPGILEEPHPTGGVEHPASLQPHKELDTLKDEGQWKVHSDEEWVPHSMPKGYHLQEFRLAGSYYAATPDGGLRYIPSRDTAVHEKEKMPGERLYGKLRGGILMTKAQGKGYTRSPYHRHMFLEEMAGKEFYPHDVLKGVQLLRPARK</sequence>
<reference evidence="4" key="1">
    <citation type="submission" date="2014-09" db="EMBL/GenBank/DDBJ databases">
        <authorList>
            <person name="Sharma Rahul"/>
            <person name="Thines Marco"/>
        </authorList>
    </citation>
    <scope>NUCLEOTIDE SEQUENCE [LARGE SCALE GENOMIC DNA]</scope>
</reference>
<name>A0A0P1BKB5_9BASI</name>
<evidence type="ECO:0000256" key="2">
    <source>
        <dbReference type="SAM" id="SignalP"/>
    </source>
</evidence>
<accession>A0A0P1BKB5</accession>
<dbReference type="EMBL" id="CCYA01000278">
    <property type="protein sequence ID" value="CEH16411.1"/>
    <property type="molecule type" value="Genomic_DNA"/>
</dbReference>
<keyword evidence="4" id="KW-1185">Reference proteome</keyword>
<dbReference type="AlphaFoldDB" id="A0A0P1BKB5"/>
<feature type="chain" id="PRO_5006059585" evidence="2">
    <location>
        <begin position="19"/>
        <end position="265"/>
    </location>
</feature>
<dbReference type="OrthoDB" id="10329604at2759"/>
<evidence type="ECO:0000313" key="4">
    <source>
        <dbReference type="Proteomes" id="UP000054845"/>
    </source>
</evidence>
<organism evidence="3 4">
    <name type="scientific">Ceraceosorus bombacis</name>
    <dbReference type="NCBI Taxonomy" id="401625"/>
    <lineage>
        <taxon>Eukaryota</taxon>
        <taxon>Fungi</taxon>
        <taxon>Dikarya</taxon>
        <taxon>Basidiomycota</taxon>
        <taxon>Ustilaginomycotina</taxon>
        <taxon>Exobasidiomycetes</taxon>
        <taxon>Ceraceosorales</taxon>
        <taxon>Ceraceosoraceae</taxon>
        <taxon>Ceraceosorus</taxon>
    </lineage>
</organism>
<feature type="compositionally biased region" description="Low complexity" evidence="1">
    <location>
        <begin position="75"/>
        <end position="100"/>
    </location>
</feature>
<evidence type="ECO:0000313" key="3">
    <source>
        <dbReference type="EMBL" id="CEH16411.1"/>
    </source>
</evidence>
<protein>
    <submittedName>
        <fullName evidence="3">Uncharacterized protein</fullName>
    </submittedName>
</protein>
<feature type="compositionally biased region" description="Low complexity" evidence="1">
    <location>
        <begin position="56"/>
        <end position="68"/>
    </location>
</feature>
<proteinExistence type="predicted"/>
<evidence type="ECO:0000256" key="1">
    <source>
        <dbReference type="SAM" id="MobiDB-lite"/>
    </source>
</evidence>
<keyword evidence="2" id="KW-0732">Signal</keyword>